<reference evidence="2" key="1">
    <citation type="journal article" date="2019" name="Int. J. Syst. Evol. Microbiol.">
        <title>The Global Catalogue of Microorganisms (GCM) 10K type strain sequencing project: providing services to taxonomists for standard genome sequencing and annotation.</title>
        <authorList>
            <consortium name="The Broad Institute Genomics Platform"/>
            <consortium name="The Broad Institute Genome Sequencing Center for Infectious Disease"/>
            <person name="Wu L."/>
            <person name="Ma J."/>
        </authorList>
    </citation>
    <scope>NUCLEOTIDE SEQUENCE [LARGE SCALE GENOMIC DNA]</scope>
    <source>
        <strain evidence="2">CGMCC 4.7638</strain>
    </source>
</reference>
<organism evidence="1 2">
    <name type="scientific">Amycolatopsis albidoflavus</name>
    <dbReference type="NCBI Taxonomy" id="102226"/>
    <lineage>
        <taxon>Bacteria</taxon>
        <taxon>Bacillati</taxon>
        <taxon>Actinomycetota</taxon>
        <taxon>Actinomycetes</taxon>
        <taxon>Pseudonocardiales</taxon>
        <taxon>Pseudonocardiaceae</taxon>
        <taxon>Amycolatopsis</taxon>
    </lineage>
</organism>
<protein>
    <recommendedName>
        <fullName evidence="3">Excreted virulence factor EspC (Type VII ESX diderm)</fullName>
    </recommendedName>
</protein>
<proteinExistence type="predicted"/>
<evidence type="ECO:0000313" key="1">
    <source>
        <dbReference type="EMBL" id="MFD2481381.1"/>
    </source>
</evidence>
<sequence length="105" mass="10851">MGFTFMHQQPPGVNAAGNAAAQVARDALADLGNCLGPSAGAAAANPGWTSSGPLAECAGAWSAHLAELINRTSRLAENLHLSANLYDEADRRSAAVLRDFHAQPK</sequence>
<gene>
    <name evidence="1" type="ORF">ACFSUT_13940</name>
</gene>
<accession>A0ABW5HWN9</accession>
<keyword evidence="2" id="KW-1185">Reference proteome</keyword>
<name>A0ABW5HWN9_9PSEU</name>
<comment type="caution">
    <text evidence="1">The sequence shown here is derived from an EMBL/GenBank/DDBJ whole genome shotgun (WGS) entry which is preliminary data.</text>
</comment>
<dbReference type="RefSeq" id="WP_344273982.1">
    <property type="nucleotide sequence ID" value="NZ_BAAAHV010000011.1"/>
</dbReference>
<evidence type="ECO:0000313" key="2">
    <source>
        <dbReference type="Proteomes" id="UP001597542"/>
    </source>
</evidence>
<dbReference type="EMBL" id="JBHUKQ010000010">
    <property type="protein sequence ID" value="MFD2481381.1"/>
    <property type="molecule type" value="Genomic_DNA"/>
</dbReference>
<dbReference type="Proteomes" id="UP001597542">
    <property type="component" value="Unassembled WGS sequence"/>
</dbReference>
<evidence type="ECO:0008006" key="3">
    <source>
        <dbReference type="Google" id="ProtNLM"/>
    </source>
</evidence>